<reference evidence="3" key="1">
    <citation type="journal article" date="2014" name="Science">
        <title>Ancient hybridizations among the ancestral genomes of bread wheat.</title>
        <authorList>
            <consortium name="International Wheat Genome Sequencing Consortium,"/>
            <person name="Marcussen T."/>
            <person name="Sandve S.R."/>
            <person name="Heier L."/>
            <person name="Spannagl M."/>
            <person name="Pfeifer M."/>
            <person name="Jakobsen K.S."/>
            <person name="Wulff B.B."/>
            <person name="Steuernagel B."/>
            <person name="Mayer K.F."/>
            <person name="Olsen O.A."/>
        </authorList>
    </citation>
    <scope>NUCLEOTIDE SEQUENCE [LARGE SCALE GENOMIC DNA]</scope>
    <source>
        <strain evidence="3">cv. AL8/78</strain>
    </source>
</reference>
<reference evidence="3" key="2">
    <citation type="journal article" date="2017" name="Nat. Plants">
        <title>The Aegilops tauschii genome reveals multiple impacts of transposons.</title>
        <authorList>
            <person name="Zhao G."/>
            <person name="Zou C."/>
            <person name="Li K."/>
            <person name="Wang K."/>
            <person name="Li T."/>
            <person name="Gao L."/>
            <person name="Zhang X."/>
            <person name="Wang H."/>
            <person name="Yang Z."/>
            <person name="Liu X."/>
            <person name="Jiang W."/>
            <person name="Mao L."/>
            <person name="Kong X."/>
            <person name="Jiao Y."/>
            <person name="Jia J."/>
        </authorList>
    </citation>
    <scope>NUCLEOTIDE SEQUENCE [LARGE SCALE GENOMIC DNA]</scope>
    <source>
        <strain evidence="3">cv. AL8/78</strain>
    </source>
</reference>
<reference evidence="2" key="5">
    <citation type="journal article" date="2021" name="G3 (Bethesda)">
        <title>Aegilops tauschii genome assembly Aet v5.0 features greater sequence contiguity and improved annotation.</title>
        <authorList>
            <person name="Wang L."/>
            <person name="Zhu T."/>
            <person name="Rodriguez J.C."/>
            <person name="Deal K.R."/>
            <person name="Dubcovsky J."/>
            <person name="McGuire P.E."/>
            <person name="Lux T."/>
            <person name="Spannagl M."/>
            <person name="Mayer K.F.X."/>
            <person name="Baldrich P."/>
            <person name="Meyers B.C."/>
            <person name="Huo N."/>
            <person name="Gu Y.Q."/>
            <person name="Zhou H."/>
            <person name="Devos K.M."/>
            <person name="Bennetzen J.L."/>
            <person name="Unver T."/>
            <person name="Budak H."/>
            <person name="Gulick P.J."/>
            <person name="Galiba G."/>
            <person name="Kalapos B."/>
            <person name="Nelson D.R."/>
            <person name="Li P."/>
            <person name="You F.M."/>
            <person name="Luo M.C."/>
            <person name="Dvorak J."/>
        </authorList>
    </citation>
    <scope>NUCLEOTIDE SEQUENCE [LARGE SCALE GENOMIC DNA]</scope>
    <source>
        <strain evidence="2">cv. AL8/78</strain>
    </source>
</reference>
<dbReference type="PANTHER" id="PTHR34287">
    <property type="entry name" value="OS06G0551500 PROTEIN-RELATED"/>
    <property type="match status" value="1"/>
</dbReference>
<name>A0A453ATR1_AEGTS</name>
<evidence type="ECO:0000313" key="2">
    <source>
        <dbReference type="EnsemblPlants" id="AET2Gv20258800.1"/>
    </source>
</evidence>
<dbReference type="PANTHER" id="PTHR34287:SF16">
    <property type="entry name" value="OS02G0234700 PROTEIN"/>
    <property type="match status" value="1"/>
</dbReference>
<protein>
    <submittedName>
        <fullName evidence="2">Uncharacterized protein</fullName>
    </submittedName>
</protein>
<evidence type="ECO:0000313" key="3">
    <source>
        <dbReference type="Proteomes" id="UP000015105"/>
    </source>
</evidence>
<evidence type="ECO:0000256" key="1">
    <source>
        <dbReference type="SAM" id="MobiDB-lite"/>
    </source>
</evidence>
<sequence length="155" mass="16712">LTPIPTISHPTHAVGTLPYSQASATSHLSRLSIQKHPSVLHPHAFVRLDQHSMPTSPPSLLDLLSPSPPAPEAAASSGHGGATVVQVVPMDVSEELLGKFMDASEFGFDYDRSGLWSPLVLLRPEVLALASGRAKRPRPRRSWRRKVSDTGSASW</sequence>
<proteinExistence type="predicted"/>
<reference evidence="2" key="4">
    <citation type="submission" date="2019-03" db="UniProtKB">
        <authorList>
            <consortium name="EnsemblPlants"/>
        </authorList>
    </citation>
    <scope>IDENTIFICATION</scope>
</reference>
<keyword evidence="3" id="KW-1185">Reference proteome</keyword>
<accession>A0A453ATR1</accession>
<dbReference type="EnsemblPlants" id="AET2Gv20258800.1">
    <property type="protein sequence ID" value="AET2Gv20258800.1"/>
    <property type="gene ID" value="AET2Gv20258800"/>
</dbReference>
<dbReference type="Gramene" id="AET2Gv20258800.1">
    <property type="protein sequence ID" value="AET2Gv20258800.1"/>
    <property type="gene ID" value="AET2Gv20258800"/>
</dbReference>
<feature type="region of interest" description="Disordered" evidence="1">
    <location>
        <begin position="131"/>
        <end position="155"/>
    </location>
</feature>
<dbReference type="Proteomes" id="UP000015105">
    <property type="component" value="Chromosome 2D"/>
</dbReference>
<reference evidence="2" key="3">
    <citation type="journal article" date="2017" name="Nature">
        <title>Genome sequence of the progenitor of the wheat D genome Aegilops tauschii.</title>
        <authorList>
            <person name="Luo M.C."/>
            <person name="Gu Y.Q."/>
            <person name="Puiu D."/>
            <person name="Wang H."/>
            <person name="Twardziok S.O."/>
            <person name="Deal K.R."/>
            <person name="Huo N."/>
            <person name="Zhu T."/>
            <person name="Wang L."/>
            <person name="Wang Y."/>
            <person name="McGuire P.E."/>
            <person name="Liu S."/>
            <person name="Long H."/>
            <person name="Ramasamy R.K."/>
            <person name="Rodriguez J.C."/>
            <person name="Van S.L."/>
            <person name="Yuan L."/>
            <person name="Wang Z."/>
            <person name="Xia Z."/>
            <person name="Xiao L."/>
            <person name="Anderson O.D."/>
            <person name="Ouyang S."/>
            <person name="Liang Y."/>
            <person name="Zimin A.V."/>
            <person name="Pertea G."/>
            <person name="Qi P."/>
            <person name="Bennetzen J.L."/>
            <person name="Dai X."/>
            <person name="Dawson M.W."/>
            <person name="Muller H.G."/>
            <person name="Kugler K."/>
            <person name="Rivarola-Duarte L."/>
            <person name="Spannagl M."/>
            <person name="Mayer K.F.X."/>
            <person name="Lu F.H."/>
            <person name="Bevan M.W."/>
            <person name="Leroy P."/>
            <person name="Li P."/>
            <person name="You F.M."/>
            <person name="Sun Q."/>
            <person name="Liu Z."/>
            <person name="Lyons E."/>
            <person name="Wicker T."/>
            <person name="Salzberg S.L."/>
            <person name="Devos K.M."/>
            <person name="Dvorak J."/>
        </authorList>
    </citation>
    <scope>NUCLEOTIDE SEQUENCE [LARGE SCALE GENOMIC DNA]</scope>
    <source>
        <strain evidence="2">cv. AL8/78</strain>
    </source>
</reference>
<dbReference type="AlphaFoldDB" id="A0A453ATR1"/>
<feature type="compositionally biased region" description="Basic residues" evidence="1">
    <location>
        <begin position="133"/>
        <end position="145"/>
    </location>
</feature>
<organism evidence="2 3">
    <name type="scientific">Aegilops tauschii subsp. strangulata</name>
    <name type="common">Goatgrass</name>
    <dbReference type="NCBI Taxonomy" id="200361"/>
    <lineage>
        <taxon>Eukaryota</taxon>
        <taxon>Viridiplantae</taxon>
        <taxon>Streptophyta</taxon>
        <taxon>Embryophyta</taxon>
        <taxon>Tracheophyta</taxon>
        <taxon>Spermatophyta</taxon>
        <taxon>Magnoliopsida</taxon>
        <taxon>Liliopsida</taxon>
        <taxon>Poales</taxon>
        <taxon>Poaceae</taxon>
        <taxon>BOP clade</taxon>
        <taxon>Pooideae</taxon>
        <taxon>Triticodae</taxon>
        <taxon>Triticeae</taxon>
        <taxon>Triticinae</taxon>
        <taxon>Aegilops</taxon>
    </lineage>
</organism>